<dbReference type="PATRIC" id="fig|1339316.3.peg.2938"/>
<dbReference type="AlphaFoldDB" id="A0A015U0P3"/>
<dbReference type="EMBL" id="JGDB01000190">
    <property type="protein sequence ID" value="EXY90234.1"/>
    <property type="molecule type" value="Genomic_DNA"/>
</dbReference>
<dbReference type="NCBIfam" id="NF033644">
    <property type="entry name" value="antiterm_UpxY"/>
    <property type="match status" value="1"/>
</dbReference>
<dbReference type="GO" id="GO:0006354">
    <property type="term" value="P:DNA-templated transcription elongation"/>
    <property type="evidence" value="ECO:0007669"/>
    <property type="project" value="InterPro"/>
</dbReference>
<dbReference type="Proteomes" id="UP000020773">
    <property type="component" value="Unassembled WGS sequence"/>
</dbReference>
<dbReference type="RefSeq" id="WP_032561433.1">
    <property type="nucleotide sequence ID" value="NZ_JGDB01000190.1"/>
</dbReference>
<protein>
    <submittedName>
        <fullName evidence="3">Transcription termination factor nusG family protein</fullName>
    </submittedName>
</protein>
<name>A0A015U0P3_BACFG</name>
<dbReference type="Pfam" id="PF02357">
    <property type="entry name" value="NusG"/>
    <property type="match status" value="1"/>
</dbReference>
<evidence type="ECO:0000259" key="2">
    <source>
        <dbReference type="Pfam" id="PF02357"/>
    </source>
</evidence>
<comment type="caution">
    <text evidence="3">The sequence shown here is derived from an EMBL/GenBank/DDBJ whole genome shotgun (WGS) entry which is preliminary data.</text>
</comment>
<dbReference type="InterPro" id="IPR036735">
    <property type="entry name" value="NGN_dom_sf"/>
</dbReference>
<keyword evidence="1" id="KW-0804">Transcription</keyword>
<organism evidence="3 4">
    <name type="scientific">Bacteroides fragilis str. 3998T(B)3</name>
    <dbReference type="NCBI Taxonomy" id="1339316"/>
    <lineage>
        <taxon>Bacteria</taxon>
        <taxon>Pseudomonadati</taxon>
        <taxon>Bacteroidota</taxon>
        <taxon>Bacteroidia</taxon>
        <taxon>Bacteroidales</taxon>
        <taxon>Bacteroidaceae</taxon>
        <taxon>Bacteroides</taxon>
    </lineage>
</organism>
<evidence type="ECO:0000313" key="3">
    <source>
        <dbReference type="EMBL" id="EXY90234.1"/>
    </source>
</evidence>
<feature type="domain" description="NusG-like N-terminal" evidence="2">
    <location>
        <begin position="7"/>
        <end position="101"/>
    </location>
</feature>
<dbReference type="SUPFAM" id="SSF82679">
    <property type="entry name" value="N-utilization substance G protein NusG, N-terminal domain"/>
    <property type="match status" value="1"/>
</dbReference>
<dbReference type="InterPro" id="IPR006645">
    <property type="entry name" value="NGN-like_dom"/>
</dbReference>
<evidence type="ECO:0000256" key="1">
    <source>
        <dbReference type="ARBA" id="ARBA00023163"/>
    </source>
</evidence>
<accession>A0A015U0P3</accession>
<sequence length="172" mass="19871">MSQQQEYWFAARTRKDQELTTRDALEKIGVEYFLPTQFVIRQLKYRRRRVEVPAIRNLIFVHATKEFACAIANEYGVRLFYMRDFDTKSMLIVPDKQMKDFMFVMNLDPAAVILNDDCFAVGTKVQVIKGDFCGVEGELASLSNRTYVTIRIRGVLSASVKVPKSYLRILAP</sequence>
<dbReference type="Gene3D" id="3.30.70.940">
    <property type="entry name" value="NusG, N-terminal domain"/>
    <property type="match status" value="1"/>
</dbReference>
<dbReference type="CDD" id="cd09895">
    <property type="entry name" value="NGN_SP_UpxY"/>
    <property type="match status" value="1"/>
</dbReference>
<reference evidence="3 4" key="1">
    <citation type="submission" date="2014-02" db="EMBL/GenBank/DDBJ databases">
        <authorList>
            <person name="Sears C."/>
            <person name="Carroll K."/>
            <person name="Sack B.R."/>
            <person name="Qadri F."/>
            <person name="Myers L.L."/>
            <person name="Chung G.-T."/>
            <person name="Escheverria P."/>
            <person name="Fraser C.M."/>
            <person name="Sadzewicz L."/>
            <person name="Shefchek K.A."/>
            <person name="Tallon L."/>
            <person name="Das S.P."/>
            <person name="Daugherty S."/>
            <person name="Mongodin E.F."/>
        </authorList>
    </citation>
    <scope>NUCLEOTIDE SEQUENCE [LARGE SCALE GENOMIC DNA]</scope>
    <source>
        <strain evidence="4">3998T(B)3</strain>
    </source>
</reference>
<proteinExistence type="predicted"/>
<gene>
    <name evidence="3" type="ORF">M125_3090</name>
</gene>
<evidence type="ECO:0000313" key="4">
    <source>
        <dbReference type="Proteomes" id="UP000020773"/>
    </source>
</evidence>